<dbReference type="EMBL" id="CAKJVE010000004">
    <property type="protein sequence ID" value="CAG9711099.1"/>
    <property type="molecule type" value="Genomic_DNA"/>
</dbReference>
<dbReference type="InterPro" id="IPR017853">
    <property type="entry name" value="GH"/>
</dbReference>
<dbReference type="EC" id="3.2.1.86" evidence="5 6"/>
<dbReference type="AlphaFoldDB" id="A0A650M698"/>
<keyword evidence="3 6" id="KW-0326">Glycosidase</keyword>
<evidence type="ECO:0000313" key="7">
    <source>
        <dbReference type="Proteomes" id="UP000431451"/>
    </source>
</evidence>
<evidence type="ECO:0000256" key="1">
    <source>
        <dbReference type="ARBA" id="ARBA00010838"/>
    </source>
</evidence>
<dbReference type="EMBL" id="UWJD01000001">
    <property type="protein sequence ID" value="VCT83091.1"/>
    <property type="molecule type" value="Genomic_DNA"/>
</dbReference>
<dbReference type="PANTHER" id="PTHR10353">
    <property type="entry name" value="GLYCOSYL HYDROLASE"/>
    <property type="match status" value="1"/>
</dbReference>
<dbReference type="InterPro" id="IPR033132">
    <property type="entry name" value="GH_1_N_CS"/>
</dbReference>
<dbReference type="Proteomes" id="UP000431451">
    <property type="component" value="Unassembled WGS sequence"/>
</dbReference>
<dbReference type="InterPro" id="IPR001360">
    <property type="entry name" value="Glyco_hydro_1"/>
</dbReference>
<dbReference type="PRINTS" id="PR00131">
    <property type="entry name" value="GLHYDRLASE1"/>
</dbReference>
<organism evidence="6 7">
    <name type="scientific">Clostridium neonatale</name>
    <dbReference type="NCBI Taxonomy" id="137838"/>
    <lineage>
        <taxon>Bacteria</taxon>
        <taxon>Bacillati</taxon>
        <taxon>Bacillota</taxon>
        <taxon>Clostridia</taxon>
        <taxon>Eubacteriales</taxon>
        <taxon>Clostridiaceae</taxon>
        <taxon>Clostridium</taxon>
    </lineage>
</organism>
<protein>
    <submittedName>
        <fullName evidence="6">Aryl-phospho-beta-D-glucosidase BglH</fullName>
    </submittedName>
    <submittedName>
        <fullName evidence="5">Beta-glucosidase</fullName>
        <ecNumber evidence="5">3.2.1.21</ecNumber>
        <ecNumber evidence="5 6">3.2.1.86</ecNumber>
    </submittedName>
</protein>
<sequence>MIEKKEFPQGFLWGASTSAFQVEGAAFEDGKGLTVADVRSAKKKDLQMDTTVSVDHYHNLEEDVLLMKELGMKSYRFSISWARIFPNGNDKEPNQKGIEFYHSLLDLLKENDIEPIVTMFHFDLPMGLVNQYGGWVSRKSIDDFVYYADFLFTEYGDKVKYWLTINEQSVIVSMPDMIGIDIENNSKQEVLKKAQIANYHMSIAQAKVFKLCHDKLPNSKIGPAISYLTALPATMKSSDLFAAKQLDDVHSFTLMDIAVRGEIPKYYKVMLENAGIFIEQSEEDIKTLKEGTADFLGVNWYCTTIVKKKEHYEERSWIYDQIEMIKDKDLLYTDWGWNLDPVGLRYALQRLNDRYPNVPVMITECGWSQKEQLEDGKVHDELRIKYLKEHIYQMYLAIEDGVNVIAFNPWSFIDILSSSDGMEKRYGLVYVDRDDFDEKSMKRYKKDSYYYYQDVIKTNGSTLIEEFSK</sequence>
<dbReference type="RefSeq" id="WP_125149434.1">
    <property type="nucleotide sequence ID" value="NZ_CAKJVD010000014.1"/>
</dbReference>
<evidence type="ECO:0000256" key="4">
    <source>
        <dbReference type="RuleBase" id="RU003690"/>
    </source>
</evidence>
<dbReference type="EC" id="3.2.1.21" evidence="5"/>
<keyword evidence="2 6" id="KW-0378">Hydrolase</keyword>
<dbReference type="GeneID" id="68876017"/>
<dbReference type="PROSITE" id="PS00653">
    <property type="entry name" value="GLYCOSYL_HYDROL_F1_2"/>
    <property type="match status" value="1"/>
</dbReference>
<accession>A0A650M698</accession>
<dbReference type="GO" id="GO:0016052">
    <property type="term" value="P:carbohydrate catabolic process"/>
    <property type="evidence" value="ECO:0007669"/>
    <property type="project" value="TreeGrafter"/>
</dbReference>
<evidence type="ECO:0000313" key="6">
    <source>
        <dbReference type="EMBL" id="VCT83091.1"/>
    </source>
</evidence>
<dbReference type="FunFam" id="3.20.20.80:FF:000004">
    <property type="entry name" value="Beta-glucosidase 6-phospho-beta-glucosidase"/>
    <property type="match status" value="1"/>
</dbReference>
<dbReference type="Pfam" id="PF00232">
    <property type="entry name" value="Glyco_hydro_1"/>
    <property type="match status" value="1"/>
</dbReference>
<dbReference type="Proteomes" id="UP000789738">
    <property type="component" value="Unassembled WGS sequence"/>
</dbReference>
<dbReference type="Gene3D" id="3.20.20.80">
    <property type="entry name" value="Glycosidases"/>
    <property type="match status" value="1"/>
</dbReference>
<dbReference type="PANTHER" id="PTHR10353:SF136">
    <property type="entry name" value="ARYL-PHOSPHO-BETA-D-GLUCOSIDASE BGLC"/>
    <property type="match status" value="1"/>
</dbReference>
<evidence type="ECO:0000313" key="5">
    <source>
        <dbReference type="EMBL" id="CAG9711099.1"/>
    </source>
</evidence>
<evidence type="ECO:0000256" key="3">
    <source>
        <dbReference type="ARBA" id="ARBA00023295"/>
    </source>
</evidence>
<evidence type="ECO:0000256" key="2">
    <source>
        <dbReference type="ARBA" id="ARBA00022801"/>
    </source>
</evidence>
<dbReference type="SUPFAM" id="SSF51445">
    <property type="entry name" value="(Trans)glycosidases"/>
    <property type="match status" value="1"/>
</dbReference>
<reference evidence="6 7" key="1">
    <citation type="submission" date="2018-06" db="EMBL/GenBank/DDBJ databases">
        <authorList>
            <consortium name="IHU Genomes"/>
        </authorList>
    </citation>
    <scope>NUCLEOTIDE SEQUENCE [LARGE SCALE GENOMIC DNA]</scope>
    <source>
        <strain evidence="6 7">NEC25</strain>
    </source>
</reference>
<dbReference type="GO" id="GO:0005829">
    <property type="term" value="C:cytosol"/>
    <property type="evidence" value="ECO:0007669"/>
    <property type="project" value="TreeGrafter"/>
</dbReference>
<dbReference type="GO" id="GO:0008706">
    <property type="term" value="F:6-phospho-beta-glucosidase activity"/>
    <property type="evidence" value="ECO:0007669"/>
    <property type="project" value="UniProtKB-EC"/>
</dbReference>
<name>A0A650M698_9CLOT</name>
<proteinExistence type="inferred from homology"/>
<gene>
    <name evidence="6" type="primary">bglH_3</name>
    <name evidence="5" type="ORF">CNEO_45075</name>
    <name evidence="6" type="ORF">CNEONATNEC25_00686</name>
</gene>
<comment type="similarity">
    <text evidence="1 4">Belongs to the glycosyl hydrolase 1 family.</text>
</comment>
<reference evidence="5" key="2">
    <citation type="submission" date="2021-10" db="EMBL/GenBank/DDBJ databases">
        <authorList>
            <person name="Mesa V."/>
        </authorList>
    </citation>
    <scope>NUCLEOTIDE SEQUENCE</scope>
    <source>
        <strain evidence="5">CC3_PB</strain>
    </source>
</reference>